<feature type="transmembrane region" description="Helical" evidence="1">
    <location>
        <begin position="290"/>
        <end position="315"/>
    </location>
</feature>
<evidence type="ECO:0000313" key="3">
    <source>
        <dbReference type="EMBL" id="RCK71059.1"/>
    </source>
</evidence>
<dbReference type="EMBL" id="QOUI01000001">
    <property type="protein sequence ID" value="RCK71059.1"/>
    <property type="molecule type" value="Genomic_DNA"/>
</dbReference>
<feature type="domain" description="RCK N-terminal" evidence="2">
    <location>
        <begin position="331"/>
        <end position="452"/>
    </location>
</feature>
<dbReference type="PANTHER" id="PTHR43833">
    <property type="entry name" value="POTASSIUM CHANNEL PROTEIN 2-RELATED-RELATED"/>
    <property type="match status" value="1"/>
</dbReference>
<keyword evidence="4" id="KW-1185">Reference proteome</keyword>
<reference evidence="3 4" key="1">
    <citation type="submission" date="2018-07" db="EMBL/GenBank/DDBJ databases">
        <title>Desertimonas flava gen. nov. sp. nov.</title>
        <authorList>
            <person name="Liu S."/>
        </authorList>
    </citation>
    <scope>NUCLEOTIDE SEQUENCE [LARGE SCALE GENOMIC DNA]</scope>
    <source>
        <strain evidence="3 4">16Sb5-5</strain>
    </source>
</reference>
<keyword evidence="1" id="KW-0812">Transmembrane</keyword>
<evidence type="ECO:0000256" key="1">
    <source>
        <dbReference type="SAM" id="Phobius"/>
    </source>
</evidence>
<dbReference type="RefSeq" id="WP_114124762.1">
    <property type="nucleotide sequence ID" value="NZ_QOUI01000001.1"/>
</dbReference>
<evidence type="ECO:0000313" key="4">
    <source>
        <dbReference type="Proteomes" id="UP000252770"/>
    </source>
</evidence>
<accession>A0A367YZX3</accession>
<sequence length="571" mass="59030">MASGRDGDRGDDGGAGALERPSGHVLLIGVTTTTVRLAEELRKAGQQVVVLAAGPDGEHDDDLVRLGARVSRCRRLDETDLRDAGVVGARCAVVLGSDDVRAVQLALLVEEVAPGVRLVLEMSKPELGRRLEPLLGECVILSSAELAAPSIVAAALESSEVQTFELAGRSVVAGSRSRVGGEQLAVLGSTAAVGDAALLPAEGDLVLGTAVVPGSATRVRTSGLVGALGRAVDRKVRVVLIGLVLLILASVVWFRANGVGWWQAVYLALTQSTQTGVDVELEAMPLVPRFGAVVIQLFGLTLSAGVTAVLVDLLVTSRLAALTGGVRGRPRHHVVVCGLGRIGTSVLQRLHDRNVAVVGVERDEEGAGVRRARQLRVPVVVAEGTDAAALETAGLARADVVLALTDNDAANLEIAMVAKEANPRVRVVTRLFDHALAARVERVLDLGPTRSVSVLAAPSFAAAALGRHSETIFPVGRRVLIFTELTVGTQVQLPAGTSAATLSRPGAVQLLAVQQRGGAWSWDVGGEELHPGDRLALVATRTGLAGLLSARPADGPEAVQAGAAGEGEDAR</sequence>
<dbReference type="Proteomes" id="UP000252770">
    <property type="component" value="Unassembled WGS sequence"/>
</dbReference>
<dbReference type="InterPro" id="IPR003148">
    <property type="entry name" value="RCK_N"/>
</dbReference>
<evidence type="ECO:0000259" key="2">
    <source>
        <dbReference type="PROSITE" id="PS51201"/>
    </source>
</evidence>
<protein>
    <submittedName>
        <fullName evidence="3">Potassium transporter TrkA</fullName>
    </submittedName>
</protein>
<keyword evidence="1" id="KW-0472">Membrane</keyword>
<keyword evidence="1" id="KW-1133">Transmembrane helix</keyword>
<dbReference type="AlphaFoldDB" id="A0A367YZX3"/>
<dbReference type="PROSITE" id="PS51201">
    <property type="entry name" value="RCK_N"/>
    <property type="match status" value="2"/>
</dbReference>
<dbReference type="SUPFAM" id="SSF51735">
    <property type="entry name" value="NAD(P)-binding Rossmann-fold domains"/>
    <property type="match status" value="2"/>
</dbReference>
<dbReference type="Pfam" id="PF02254">
    <property type="entry name" value="TrkA_N"/>
    <property type="match status" value="2"/>
</dbReference>
<dbReference type="InterPro" id="IPR036291">
    <property type="entry name" value="NAD(P)-bd_dom_sf"/>
</dbReference>
<feature type="transmembrane region" description="Helical" evidence="1">
    <location>
        <begin position="238"/>
        <end position="256"/>
    </location>
</feature>
<dbReference type="GO" id="GO:0006813">
    <property type="term" value="P:potassium ion transport"/>
    <property type="evidence" value="ECO:0007669"/>
    <property type="project" value="InterPro"/>
</dbReference>
<dbReference type="Gene3D" id="3.40.50.720">
    <property type="entry name" value="NAD(P)-binding Rossmann-like Domain"/>
    <property type="match status" value="2"/>
</dbReference>
<organism evidence="3 4">
    <name type="scientific">Desertihabitans brevis</name>
    <dbReference type="NCBI Taxonomy" id="2268447"/>
    <lineage>
        <taxon>Bacteria</taxon>
        <taxon>Bacillati</taxon>
        <taxon>Actinomycetota</taxon>
        <taxon>Actinomycetes</taxon>
        <taxon>Propionibacteriales</taxon>
        <taxon>Propionibacteriaceae</taxon>
        <taxon>Desertihabitans</taxon>
    </lineage>
</organism>
<name>A0A367YZX3_9ACTN</name>
<dbReference type="PANTHER" id="PTHR43833:SF11">
    <property type="entry name" value="VOLTAGE-GATED POTASSIUM CHANNEL KCH"/>
    <property type="match status" value="1"/>
</dbReference>
<gene>
    <name evidence="3" type="ORF">DT076_00855</name>
</gene>
<proteinExistence type="predicted"/>
<comment type="caution">
    <text evidence="3">The sequence shown here is derived from an EMBL/GenBank/DDBJ whole genome shotgun (WGS) entry which is preliminary data.</text>
</comment>
<dbReference type="InterPro" id="IPR050721">
    <property type="entry name" value="Trk_Ktr_HKT_K-transport"/>
</dbReference>
<feature type="domain" description="RCK N-terminal" evidence="2">
    <location>
        <begin position="22"/>
        <end position="141"/>
    </location>
</feature>